<gene>
    <name evidence="1" type="ORF">COLO4_04445</name>
</gene>
<proteinExistence type="predicted"/>
<evidence type="ECO:0000313" key="1">
    <source>
        <dbReference type="EMBL" id="OMP10550.1"/>
    </source>
</evidence>
<protein>
    <submittedName>
        <fullName evidence="1">Uncharacterized protein</fullName>
    </submittedName>
</protein>
<dbReference type="Proteomes" id="UP000187203">
    <property type="component" value="Unassembled WGS sequence"/>
</dbReference>
<reference evidence="2" key="1">
    <citation type="submission" date="2013-09" db="EMBL/GenBank/DDBJ databases">
        <title>Corchorus olitorius genome sequencing.</title>
        <authorList>
            <person name="Alam M."/>
            <person name="Haque M.S."/>
            <person name="Islam M.S."/>
            <person name="Emdad E.M."/>
            <person name="Islam M.M."/>
            <person name="Ahmed B."/>
            <person name="Halim A."/>
            <person name="Hossen Q.M.M."/>
            <person name="Hossain M.Z."/>
            <person name="Ahmed R."/>
            <person name="Khan M.M."/>
            <person name="Islam R."/>
            <person name="Rashid M.M."/>
            <person name="Khan S.A."/>
            <person name="Rahman M.S."/>
            <person name="Alam M."/>
            <person name="Yahiya A.S."/>
            <person name="Khan M.S."/>
            <person name="Azam M.S."/>
            <person name="Haque T."/>
            <person name="Lashkar M.Z.H."/>
            <person name="Akhand A.I."/>
            <person name="Morshed G."/>
            <person name="Roy S."/>
            <person name="Uddin K.S."/>
            <person name="Rabeya T."/>
            <person name="Hossain A.S."/>
            <person name="Chowdhury A."/>
            <person name="Snigdha A.R."/>
            <person name="Mortoza M.S."/>
            <person name="Matin S.A."/>
            <person name="Hoque S.M.E."/>
            <person name="Islam M.K."/>
            <person name="Roy D.K."/>
            <person name="Haider R."/>
            <person name="Moosa M.M."/>
            <person name="Elias S.M."/>
            <person name="Hasan A.M."/>
            <person name="Jahan S."/>
            <person name="Shafiuddin M."/>
            <person name="Mahmood N."/>
            <person name="Shommy N.S."/>
        </authorList>
    </citation>
    <scope>NUCLEOTIDE SEQUENCE [LARGE SCALE GENOMIC DNA]</scope>
    <source>
        <strain evidence="2">cv. O-4</strain>
    </source>
</reference>
<name>A0A1R3KTY8_9ROSI</name>
<organism evidence="1 2">
    <name type="scientific">Corchorus olitorius</name>
    <dbReference type="NCBI Taxonomy" id="93759"/>
    <lineage>
        <taxon>Eukaryota</taxon>
        <taxon>Viridiplantae</taxon>
        <taxon>Streptophyta</taxon>
        <taxon>Embryophyta</taxon>
        <taxon>Tracheophyta</taxon>
        <taxon>Spermatophyta</taxon>
        <taxon>Magnoliopsida</taxon>
        <taxon>eudicotyledons</taxon>
        <taxon>Gunneridae</taxon>
        <taxon>Pentapetalae</taxon>
        <taxon>rosids</taxon>
        <taxon>malvids</taxon>
        <taxon>Malvales</taxon>
        <taxon>Malvaceae</taxon>
        <taxon>Grewioideae</taxon>
        <taxon>Apeibeae</taxon>
        <taxon>Corchorus</taxon>
    </lineage>
</organism>
<evidence type="ECO:0000313" key="2">
    <source>
        <dbReference type="Proteomes" id="UP000187203"/>
    </source>
</evidence>
<sequence length="129" mass="14149">MALVVNAVVKAIKLDANTRKLPVEYEGLNLICFKCGRSVHKGFCPYFPQDDDAGETIAPFSRHGGVLPKKELKAVSASFITADVSKDECDEIPFVQKLWSDYLTDKPKLVVGLDAEVGTSFSFSRIPVV</sequence>
<dbReference type="AlphaFoldDB" id="A0A1R3KTY8"/>
<accession>A0A1R3KTY8</accession>
<keyword evidence="2" id="KW-1185">Reference proteome</keyword>
<dbReference type="EMBL" id="AWUE01011553">
    <property type="protein sequence ID" value="OMP10550.1"/>
    <property type="molecule type" value="Genomic_DNA"/>
</dbReference>
<comment type="caution">
    <text evidence="1">The sequence shown here is derived from an EMBL/GenBank/DDBJ whole genome shotgun (WGS) entry which is preliminary data.</text>
</comment>